<organism evidence="1 2">
    <name type="scientific">Enterobacter cloacae subsp. cloacae (strain ATCC 13047 / DSM 30054 / NBRC 13535 / NCTC 10005 / WDCM 00083 / NCDC 279-56)</name>
    <dbReference type="NCBI Taxonomy" id="716541"/>
    <lineage>
        <taxon>Bacteria</taxon>
        <taxon>Pseudomonadati</taxon>
        <taxon>Pseudomonadota</taxon>
        <taxon>Gammaproteobacteria</taxon>
        <taxon>Enterobacterales</taxon>
        <taxon>Enterobacteriaceae</taxon>
        <taxon>Enterobacter</taxon>
        <taxon>Enterobacter cloacae complex</taxon>
    </lineage>
</organism>
<dbReference type="EMBL" id="CP001918">
    <property type="protein sequence ID" value="ADF59678.1"/>
    <property type="molecule type" value="Genomic_DNA"/>
</dbReference>
<sequence>MRFMDLLHADRQIRLTPGEHFADTCITLCIHKTSFGFG</sequence>
<dbReference type="HOGENOM" id="CLU_3327486_0_0_6"/>
<accession>A0A0H3CCZ4</accession>
<dbReference type="PATRIC" id="fig|716541.4.peg.406"/>
<dbReference type="AlphaFoldDB" id="A0A0H3CCZ4"/>
<protein>
    <submittedName>
        <fullName evidence="1">Uncharacterized protein</fullName>
    </submittedName>
</protein>
<dbReference type="Proteomes" id="UP000002363">
    <property type="component" value="Chromosome"/>
</dbReference>
<proteinExistence type="predicted"/>
<evidence type="ECO:0000313" key="2">
    <source>
        <dbReference type="Proteomes" id="UP000002363"/>
    </source>
</evidence>
<gene>
    <name evidence="1" type="ordered locus">ECL_00110</name>
</gene>
<dbReference type="KEGG" id="enc:ECL_00110"/>
<evidence type="ECO:0000313" key="1">
    <source>
        <dbReference type="EMBL" id="ADF59678.1"/>
    </source>
</evidence>
<reference evidence="1 2" key="1">
    <citation type="journal article" date="2010" name="J. Bacteriol.">
        <title>Complete genome sequence of Enterobacter cloacae subsp. cloacae type strain ATCC 13047.</title>
        <authorList>
            <person name="Ren Y."/>
            <person name="Ren Y."/>
            <person name="Zhou Z."/>
            <person name="Guo X."/>
            <person name="Li Y."/>
            <person name="Feng L."/>
            <person name="Wang L."/>
        </authorList>
    </citation>
    <scope>NUCLEOTIDE SEQUENCE [LARGE SCALE GENOMIC DNA]</scope>
    <source>
        <strain evidence="2">ATCC 13047 / DSM 30054 / NBRC 13535 / NCTC 10005 / WDCM 00083 / NCDC 279-56</strain>
    </source>
</reference>
<dbReference type="EnsemblBacteria" id="ADF59678">
    <property type="protein sequence ID" value="ADF59678"/>
    <property type="gene ID" value="ECL_00110"/>
</dbReference>
<name>A0A0H3CCZ4_ENTCC</name>
<keyword evidence="2" id="KW-1185">Reference proteome</keyword>